<feature type="repeat" description="TPR" evidence="1">
    <location>
        <begin position="392"/>
        <end position="425"/>
    </location>
</feature>
<accession>A0A7D5ZG14</accession>
<keyword evidence="1" id="KW-0802">TPR repeat</keyword>
<protein>
    <submittedName>
        <fullName evidence="3">Tetratricopeptide repeat protein</fullName>
    </submittedName>
</protein>
<proteinExistence type="predicted"/>
<evidence type="ECO:0000256" key="2">
    <source>
        <dbReference type="SAM" id="Phobius"/>
    </source>
</evidence>
<dbReference type="SMART" id="SM00028">
    <property type="entry name" value="TPR"/>
    <property type="match status" value="2"/>
</dbReference>
<feature type="transmembrane region" description="Helical" evidence="2">
    <location>
        <begin position="169"/>
        <end position="190"/>
    </location>
</feature>
<evidence type="ECO:0000313" key="4">
    <source>
        <dbReference type="Proteomes" id="UP000510822"/>
    </source>
</evidence>
<dbReference type="Pfam" id="PF14559">
    <property type="entry name" value="TPR_19"/>
    <property type="match status" value="1"/>
</dbReference>
<dbReference type="Proteomes" id="UP000510822">
    <property type="component" value="Chromosome"/>
</dbReference>
<dbReference type="Gene3D" id="1.25.40.10">
    <property type="entry name" value="Tetratricopeptide repeat domain"/>
    <property type="match status" value="2"/>
</dbReference>
<dbReference type="RefSeq" id="WP_180305935.1">
    <property type="nucleotide sequence ID" value="NZ_CP058952.1"/>
</dbReference>
<reference evidence="3 4" key="1">
    <citation type="journal article" date="2016" name="Int. J. Syst. Evol. Microbiol.">
        <title>Chitinibacter fontanus sp. nov., isolated from a spring.</title>
        <authorList>
            <person name="Sheu S.Y."/>
            <person name="Li Y.S."/>
            <person name="Young C.C."/>
            <person name="Chen W.M."/>
        </authorList>
    </citation>
    <scope>NUCLEOTIDE SEQUENCE [LARGE SCALE GENOMIC DNA]</scope>
    <source>
        <strain evidence="3 4">STM-7</strain>
    </source>
</reference>
<evidence type="ECO:0000313" key="3">
    <source>
        <dbReference type="EMBL" id="QLI81828.1"/>
    </source>
</evidence>
<dbReference type="KEGG" id="cfon:HZU75_09925"/>
<dbReference type="AlphaFoldDB" id="A0A7D5ZG14"/>
<keyword evidence="2" id="KW-0472">Membrane</keyword>
<dbReference type="SUPFAM" id="SSF48452">
    <property type="entry name" value="TPR-like"/>
    <property type="match status" value="1"/>
</dbReference>
<dbReference type="InterPro" id="IPR011990">
    <property type="entry name" value="TPR-like_helical_dom_sf"/>
</dbReference>
<keyword evidence="2" id="KW-1133">Transmembrane helix</keyword>
<keyword evidence="4" id="KW-1185">Reference proteome</keyword>
<organism evidence="3 4">
    <name type="scientific">Chitinibacter fontanus</name>
    <dbReference type="NCBI Taxonomy" id="1737446"/>
    <lineage>
        <taxon>Bacteria</taxon>
        <taxon>Pseudomonadati</taxon>
        <taxon>Pseudomonadota</taxon>
        <taxon>Betaproteobacteria</taxon>
        <taxon>Neisseriales</taxon>
        <taxon>Chitinibacteraceae</taxon>
        <taxon>Chitinibacter</taxon>
    </lineage>
</organism>
<keyword evidence="2" id="KW-0812">Transmembrane</keyword>
<dbReference type="EMBL" id="CP058952">
    <property type="protein sequence ID" value="QLI81828.1"/>
    <property type="molecule type" value="Genomic_DNA"/>
</dbReference>
<name>A0A7D5ZG14_9NEIS</name>
<dbReference type="Pfam" id="PF13432">
    <property type="entry name" value="TPR_16"/>
    <property type="match status" value="1"/>
</dbReference>
<sequence>MSALLNALKKAEEEKRRRAALATQAEDADDSAQITPANVDEIVPDVLPAEAWVFEPLPETQAELVLASEPMDLAPESAAVQEAASPLSLSALDEPERAETSMTTALDAEVGIEPPVDSEHVEPVAELSVASEPLPLANTAQVPSAANPVASSRTTSPILDYKRKTERSLWPWLLLGGGLLLLGLVIWFTWEYQQLTQASSTPLPSARSLPASAASPVEVSEQSAIDSALKNTPLPIGEGYVAEGDKIKEAQQDTIQGIGGALANPTPLPRLSQPPSAPGDEVRFIRTPVDNLNPLQQAWEAYQQGDWVKAEVLYRKILNNEPRQRDALLGLAVIYVQRGQSAQAAGIYDYLLGLNPQDQAAQQAKLALNPEQINAEQVARLQQSQEQEGALATSPLVLGQYYASRSRWQEAQAQFFQAWSTQPDNPDLAFNLAISLDHLQQQRLAAEFYQKALDLALRKQATFDRAAAESRLAQLRLAGF</sequence>
<feature type="repeat" description="TPR" evidence="1">
    <location>
        <begin position="325"/>
        <end position="358"/>
    </location>
</feature>
<evidence type="ECO:0000256" key="1">
    <source>
        <dbReference type="PROSITE-ProRule" id="PRU00339"/>
    </source>
</evidence>
<dbReference type="InterPro" id="IPR019734">
    <property type="entry name" value="TPR_rpt"/>
</dbReference>
<dbReference type="PROSITE" id="PS50005">
    <property type="entry name" value="TPR"/>
    <property type="match status" value="2"/>
</dbReference>
<gene>
    <name evidence="3" type="ORF">HZU75_09925</name>
</gene>